<dbReference type="SUPFAM" id="SSF53448">
    <property type="entry name" value="Nucleotide-diphospho-sugar transferases"/>
    <property type="match status" value="1"/>
</dbReference>
<evidence type="ECO:0000313" key="1">
    <source>
        <dbReference type="EMBL" id="KAG9698836.1"/>
    </source>
</evidence>
<gene>
    <name evidence="1" type="ORF">KCU76_g1941</name>
</gene>
<dbReference type="AlphaFoldDB" id="A0A9P8JC89"/>
<keyword evidence="1" id="KW-0808">Transferase</keyword>
<dbReference type="Proteomes" id="UP000779574">
    <property type="component" value="Unassembled WGS sequence"/>
</dbReference>
<dbReference type="GO" id="GO:0016740">
    <property type="term" value="F:transferase activity"/>
    <property type="evidence" value="ECO:0007669"/>
    <property type="project" value="UniProtKB-KW"/>
</dbReference>
<reference evidence="1" key="1">
    <citation type="journal article" date="2021" name="J Fungi (Basel)">
        <title>Virulence traits and population genomics of the black yeast Aureobasidium melanogenum.</title>
        <authorList>
            <person name="Cernosa A."/>
            <person name="Sun X."/>
            <person name="Gostincar C."/>
            <person name="Fang C."/>
            <person name="Gunde-Cimerman N."/>
            <person name="Song Z."/>
        </authorList>
    </citation>
    <scope>NUCLEOTIDE SEQUENCE</scope>
    <source>
        <strain evidence="1">EXF-9911</strain>
    </source>
</reference>
<dbReference type="InterPro" id="IPR050587">
    <property type="entry name" value="GNT1/Glycosyltrans_8"/>
</dbReference>
<feature type="non-terminal residue" evidence="1">
    <location>
        <position position="282"/>
    </location>
</feature>
<proteinExistence type="predicted"/>
<accession>A0A9P8JC89</accession>
<sequence>MIFEALQRLKSRAERLMMYPEQWSLESDSPESTLLRKARDYYNVKLVSIHVQHFSGEATWGDSFTKLLAFNQTQYERVISLDSDANVLQHMDELFFLPKVPVAMPRAYWLEDTLSSQLVVIEPSKQEFERILYAFEHRENTDFDMEIVNNLYGHDCLILPHRPYDLLTGEFRSKEHHKYLGSTTEVWNPHQVLQEAKFLHFSDWPYPKPWIAGAESVRLEVQPACHNTTLDEQDCTERDIWNGIYTEFKERRQRVCGSDFMLHKRSDSWYDRHTPSPLEPVF</sequence>
<name>A0A9P8JC89_AURME</name>
<dbReference type="EMBL" id="JAHFXF010000045">
    <property type="protein sequence ID" value="KAG9698836.1"/>
    <property type="molecule type" value="Genomic_DNA"/>
</dbReference>
<dbReference type="PANTHER" id="PTHR11183">
    <property type="entry name" value="GLYCOGENIN SUBFAMILY MEMBER"/>
    <property type="match status" value="1"/>
</dbReference>
<evidence type="ECO:0000313" key="2">
    <source>
        <dbReference type="Proteomes" id="UP000779574"/>
    </source>
</evidence>
<reference evidence="1" key="2">
    <citation type="submission" date="2021-08" db="EMBL/GenBank/DDBJ databases">
        <authorList>
            <person name="Gostincar C."/>
            <person name="Sun X."/>
            <person name="Song Z."/>
            <person name="Gunde-Cimerman N."/>
        </authorList>
    </citation>
    <scope>NUCLEOTIDE SEQUENCE</scope>
    <source>
        <strain evidence="1">EXF-9911</strain>
    </source>
</reference>
<dbReference type="InterPro" id="IPR029044">
    <property type="entry name" value="Nucleotide-diphossugar_trans"/>
</dbReference>
<dbReference type="OrthoDB" id="2014201at2759"/>
<dbReference type="Gene3D" id="3.90.550.10">
    <property type="entry name" value="Spore Coat Polysaccharide Biosynthesis Protein SpsA, Chain A"/>
    <property type="match status" value="1"/>
</dbReference>
<organism evidence="1 2">
    <name type="scientific">Aureobasidium melanogenum</name>
    <name type="common">Aureobasidium pullulans var. melanogenum</name>
    <dbReference type="NCBI Taxonomy" id="46634"/>
    <lineage>
        <taxon>Eukaryota</taxon>
        <taxon>Fungi</taxon>
        <taxon>Dikarya</taxon>
        <taxon>Ascomycota</taxon>
        <taxon>Pezizomycotina</taxon>
        <taxon>Dothideomycetes</taxon>
        <taxon>Dothideomycetidae</taxon>
        <taxon>Dothideales</taxon>
        <taxon>Saccotheciaceae</taxon>
        <taxon>Aureobasidium</taxon>
    </lineage>
</organism>
<comment type="caution">
    <text evidence="1">The sequence shown here is derived from an EMBL/GenBank/DDBJ whole genome shotgun (WGS) entry which is preliminary data.</text>
</comment>
<protein>
    <submittedName>
        <fullName evidence="1">Nucleotide-diphospho-sugar transferase</fullName>
    </submittedName>
</protein>